<organism evidence="2 3">
    <name type="scientific">Actinoplanes campanulatus</name>
    <dbReference type="NCBI Taxonomy" id="113559"/>
    <lineage>
        <taxon>Bacteria</taxon>
        <taxon>Bacillati</taxon>
        <taxon>Actinomycetota</taxon>
        <taxon>Actinomycetes</taxon>
        <taxon>Micromonosporales</taxon>
        <taxon>Micromonosporaceae</taxon>
        <taxon>Actinoplanes</taxon>
    </lineage>
</organism>
<sequence length="35" mass="3521">MNAGALAMTTPGDTSMATREEVRAPAGGGNARVRC</sequence>
<feature type="region of interest" description="Disordered" evidence="1">
    <location>
        <begin position="1"/>
        <end position="35"/>
    </location>
</feature>
<comment type="caution">
    <text evidence="2">The sequence shown here is derived from an EMBL/GenBank/DDBJ whole genome shotgun (WGS) entry which is preliminary data.</text>
</comment>
<proteinExistence type="predicted"/>
<reference evidence="2 3" key="1">
    <citation type="submission" date="2020-08" db="EMBL/GenBank/DDBJ databases">
        <title>Genomic Encyclopedia of Type Strains, Phase III (KMG-III): the genomes of soil and plant-associated and newly described type strains.</title>
        <authorList>
            <person name="Whitman W."/>
        </authorList>
    </citation>
    <scope>NUCLEOTIDE SEQUENCE [LARGE SCALE GENOMIC DNA]</scope>
    <source>
        <strain evidence="2 3">CECT 3287</strain>
    </source>
</reference>
<dbReference type="EMBL" id="JACHXF010000007">
    <property type="protein sequence ID" value="MBB3095809.1"/>
    <property type="molecule type" value="Genomic_DNA"/>
</dbReference>
<dbReference type="AlphaFoldDB" id="A0A7W5AH14"/>
<dbReference type="Proteomes" id="UP000590749">
    <property type="component" value="Unassembled WGS sequence"/>
</dbReference>
<evidence type="ECO:0000256" key="1">
    <source>
        <dbReference type="SAM" id="MobiDB-lite"/>
    </source>
</evidence>
<feature type="compositionally biased region" description="Gly residues" evidence="1">
    <location>
        <begin position="26"/>
        <end position="35"/>
    </location>
</feature>
<protein>
    <submittedName>
        <fullName evidence="2">Uncharacterized protein</fullName>
    </submittedName>
</protein>
<evidence type="ECO:0000313" key="3">
    <source>
        <dbReference type="Proteomes" id="UP000590749"/>
    </source>
</evidence>
<name>A0A7W5AH14_9ACTN</name>
<evidence type="ECO:0000313" key="2">
    <source>
        <dbReference type="EMBL" id="MBB3095809.1"/>
    </source>
</evidence>
<accession>A0A7W5AH14</accession>
<keyword evidence="3" id="KW-1185">Reference proteome</keyword>
<gene>
    <name evidence="2" type="ORF">FHR83_003479</name>
</gene>